<dbReference type="GO" id="GO:0035556">
    <property type="term" value="P:intracellular signal transduction"/>
    <property type="evidence" value="ECO:0007669"/>
    <property type="project" value="TreeGrafter"/>
</dbReference>
<dbReference type="PANTHER" id="PTHR24346:SF102">
    <property type="entry name" value="TESTIS-SPECIFIC SERINE_THREONINE-PROTEIN KINASE 1"/>
    <property type="match status" value="1"/>
</dbReference>
<comment type="cofactor">
    <cofactor evidence="1">
        <name>Mg(2+)</name>
        <dbReference type="ChEBI" id="CHEBI:18420"/>
    </cofactor>
</comment>
<keyword evidence="12" id="KW-0808">Transferase</keyword>
<dbReference type="PROSITE" id="PS50011">
    <property type="entry name" value="PROTEIN_KINASE_DOM"/>
    <property type="match status" value="1"/>
</dbReference>
<dbReference type="InterPro" id="IPR008271">
    <property type="entry name" value="Ser/Thr_kinase_AS"/>
</dbReference>
<keyword evidence="10" id="KW-0744">Spermatogenesis</keyword>
<dbReference type="GO" id="GO:0005737">
    <property type="term" value="C:cytoplasm"/>
    <property type="evidence" value="ECO:0007669"/>
    <property type="project" value="TreeGrafter"/>
</dbReference>
<dbReference type="GO" id="GO:0050321">
    <property type="term" value="F:tau-protein kinase activity"/>
    <property type="evidence" value="ECO:0007669"/>
    <property type="project" value="TreeGrafter"/>
</dbReference>
<evidence type="ECO:0000256" key="1">
    <source>
        <dbReference type="ARBA" id="ARBA00001946"/>
    </source>
</evidence>
<name>A0AAN9BTS5_9CAEN</name>
<comment type="caution">
    <text evidence="14">The sequence shown here is derived from an EMBL/GenBank/DDBJ whole genome shotgun (WGS) entry which is preliminary data.</text>
</comment>
<keyword evidence="3" id="KW-0597">Phosphoprotein</keyword>
<dbReference type="AlphaFoldDB" id="A0AAN9BTS5"/>
<evidence type="ECO:0000256" key="2">
    <source>
        <dbReference type="ARBA" id="ARBA00022473"/>
    </source>
</evidence>
<dbReference type="Proteomes" id="UP001374579">
    <property type="component" value="Unassembled WGS sequence"/>
</dbReference>
<dbReference type="InterPro" id="IPR000719">
    <property type="entry name" value="Prot_kinase_dom"/>
</dbReference>
<keyword evidence="4" id="KW-0479">Metal-binding</keyword>
<evidence type="ECO:0000256" key="8">
    <source>
        <dbReference type="ARBA" id="ARBA00022842"/>
    </source>
</evidence>
<evidence type="ECO:0000256" key="9">
    <source>
        <dbReference type="ARBA" id="ARBA00022843"/>
    </source>
</evidence>
<comment type="similarity">
    <text evidence="12">Belongs to the protein kinase superfamily.</text>
</comment>
<keyword evidence="15" id="KW-1185">Reference proteome</keyword>
<keyword evidence="6" id="KW-0221">Differentiation</keyword>
<keyword evidence="7 11" id="KW-0067">ATP-binding</keyword>
<evidence type="ECO:0000256" key="4">
    <source>
        <dbReference type="ARBA" id="ARBA00022723"/>
    </source>
</evidence>
<evidence type="ECO:0000256" key="7">
    <source>
        <dbReference type="ARBA" id="ARBA00022840"/>
    </source>
</evidence>
<dbReference type="GO" id="GO:0000226">
    <property type="term" value="P:microtubule cytoskeleton organization"/>
    <property type="evidence" value="ECO:0007669"/>
    <property type="project" value="TreeGrafter"/>
</dbReference>
<feature type="domain" description="Protein kinase" evidence="13">
    <location>
        <begin position="89"/>
        <end position="346"/>
    </location>
</feature>
<evidence type="ECO:0000256" key="6">
    <source>
        <dbReference type="ARBA" id="ARBA00022782"/>
    </source>
</evidence>
<dbReference type="EMBL" id="JBAMIC010000002">
    <property type="protein sequence ID" value="KAK7111120.1"/>
    <property type="molecule type" value="Genomic_DNA"/>
</dbReference>
<evidence type="ECO:0000313" key="14">
    <source>
        <dbReference type="EMBL" id="KAK7111120.1"/>
    </source>
</evidence>
<dbReference type="InterPro" id="IPR011009">
    <property type="entry name" value="Kinase-like_dom_sf"/>
</dbReference>
<keyword evidence="12" id="KW-0418">Kinase</keyword>
<protein>
    <recommendedName>
        <fullName evidence="13">Protein kinase domain-containing protein</fullName>
    </recommendedName>
</protein>
<evidence type="ECO:0000256" key="12">
    <source>
        <dbReference type="RuleBase" id="RU000304"/>
    </source>
</evidence>
<dbReference type="PIRSF" id="PIRSF000654">
    <property type="entry name" value="Integrin-linked_kinase"/>
    <property type="match status" value="1"/>
</dbReference>
<dbReference type="GO" id="GO:0000287">
    <property type="term" value="F:magnesium ion binding"/>
    <property type="evidence" value="ECO:0007669"/>
    <property type="project" value="UniProtKB-ARBA"/>
</dbReference>
<dbReference type="GO" id="GO:0005524">
    <property type="term" value="F:ATP binding"/>
    <property type="evidence" value="ECO:0007669"/>
    <property type="project" value="UniProtKB-UniRule"/>
</dbReference>
<sequence length="350" mass="38856">MSFGISTTSIKLATVCKPPSPRPDPLQPAPGQATIPITMAKSSEAGDVMTPPKEACSDVQGKAVTPSARDRVHDSDLVDAAVVLADRGYRLGPKLGKGSYAKVRVTERLQDKRILAVKIIDRANAAADYVAKFLPRELAISMQLDHRHIMAVHEIIQTSSLVCVIMELAERGDLLEHIKRNGAIPDFDSKRMFRQICEAVRYLHDRNLCHRDLKCENVLIRRDRTVILTDFGFAKSLEKDHELSKTFCGSAAYASPELLRGKAYKPRMNDVWGMGCILFVMVTGCMPFHDSNVKKTLQRQLSGRVFFPACVTDVIPSSCKSLIHSMLEPKPSLRLDIHAVLGSRWLCSGY</sequence>
<organism evidence="14 15">
    <name type="scientific">Littorina saxatilis</name>
    <dbReference type="NCBI Taxonomy" id="31220"/>
    <lineage>
        <taxon>Eukaryota</taxon>
        <taxon>Metazoa</taxon>
        <taxon>Spiralia</taxon>
        <taxon>Lophotrochozoa</taxon>
        <taxon>Mollusca</taxon>
        <taxon>Gastropoda</taxon>
        <taxon>Caenogastropoda</taxon>
        <taxon>Littorinimorpha</taxon>
        <taxon>Littorinoidea</taxon>
        <taxon>Littorinidae</taxon>
        <taxon>Littorina</taxon>
    </lineage>
</organism>
<dbReference type="PROSITE" id="PS00107">
    <property type="entry name" value="PROTEIN_KINASE_ATP"/>
    <property type="match status" value="1"/>
</dbReference>
<keyword evidence="9" id="KW-0832">Ubl conjugation</keyword>
<dbReference type="Pfam" id="PF00069">
    <property type="entry name" value="Pkinase"/>
    <property type="match status" value="1"/>
</dbReference>
<dbReference type="SUPFAM" id="SSF56112">
    <property type="entry name" value="Protein kinase-like (PK-like)"/>
    <property type="match status" value="1"/>
</dbReference>
<keyword evidence="5 11" id="KW-0547">Nucleotide-binding</keyword>
<keyword evidence="2" id="KW-0217">Developmental protein</keyword>
<keyword evidence="12" id="KW-0723">Serine/threonine-protein kinase</keyword>
<evidence type="ECO:0000313" key="15">
    <source>
        <dbReference type="Proteomes" id="UP001374579"/>
    </source>
</evidence>
<proteinExistence type="inferred from homology"/>
<dbReference type="InterPro" id="IPR017441">
    <property type="entry name" value="Protein_kinase_ATP_BS"/>
</dbReference>
<dbReference type="PANTHER" id="PTHR24346">
    <property type="entry name" value="MAP/MICROTUBULE AFFINITY-REGULATING KINASE"/>
    <property type="match status" value="1"/>
</dbReference>
<dbReference type="PROSITE" id="PS00108">
    <property type="entry name" value="PROTEIN_KINASE_ST"/>
    <property type="match status" value="1"/>
</dbReference>
<evidence type="ECO:0000259" key="13">
    <source>
        <dbReference type="PROSITE" id="PS50011"/>
    </source>
</evidence>
<dbReference type="FunFam" id="1.10.510.10:FF:000658">
    <property type="entry name" value="Protein CBG12184"/>
    <property type="match status" value="1"/>
</dbReference>
<evidence type="ECO:0000256" key="11">
    <source>
        <dbReference type="PROSITE-ProRule" id="PRU10141"/>
    </source>
</evidence>
<dbReference type="SMART" id="SM00220">
    <property type="entry name" value="S_TKc"/>
    <property type="match status" value="1"/>
</dbReference>
<evidence type="ECO:0000256" key="10">
    <source>
        <dbReference type="ARBA" id="ARBA00022871"/>
    </source>
</evidence>
<evidence type="ECO:0000256" key="3">
    <source>
        <dbReference type="ARBA" id="ARBA00022553"/>
    </source>
</evidence>
<feature type="binding site" evidence="11">
    <location>
        <position position="118"/>
    </location>
    <ligand>
        <name>ATP</name>
        <dbReference type="ChEBI" id="CHEBI:30616"/>
    </ligand>
</feature>
<evidence type="ECO:0000256" key="5">
    <source>
        <dbReference type="ARBA" id="ARBA00022741"/>
    </source>
</evidence>
<dbReference type="GO" id="GO:0030154">
    <property type="term" value="P:cell differentiation"/>
    <property type="evidence" value="ECO:0007669"/>
    <property type="project" value="UniProtKB-KW"/>
</dbReference>
<keyword evidence="8" id="KW-0460">Magnesium</keyword>
<accession>A0AAN9BTS5</accession>
<dbReference type="GO" id="GO:0007283">
    <property type="term" value="P:spermatogenesis"/>
    <property type="evidence" value="ECO:0007669"/>
    <property type="project" value="UniProtKB-KW"/>
</dbReference>
<gene>
    <name evidence="14" type="ORF">V1264_010805</name>
</gene>
<dbReference type="Gene3D" id="1.10.510.10">
    <property type="entry name" value="Transferase(Phosphotransferase) domain 1"/>
    <property type="match status" value="1"/>
</dbReference>
<reference evidence="14 15" key="1">
    <citation type="submission" date="2024-02" db="EMBL/GenBank/DDBJ databases">
        <title>Chromosome-scale genome assembly of the rough periwinkle Littorina saxatilis.</title>
        <authorList>
            <person name="De Jode A."/>
            <person name="Faria R."/>
            <person name="Formenti G."/>
            <person name="Sims Y."/>
            <person name="Smith T.P."/>
            <person name="Tracey A."/>
            <person name="Wood J.M.D."/>
            <person name="Zagrodzka Z.B."/>
            <person name="Johannesson K."/>
            <person name="Butlin R.K."/>
            <person name="Leder E.H."/>
        </authorList>
    </citation>
    <scope>NUCLEOTIDE SEQUENCE [LARGE SCALE GENOMIC DNA]</scope>
    <source>
        <strain evidence="14">Snail1</strain>
        <tissue evidence="14">Muscle</tissue>
    </source>
</reference>